<keyword evidence="1" id="KW-0378">Hydrolase</keyword>
<dbReference type="PROSITE" id="PS50263">
    <property type="entry name" value="CN_HYDROLASE"/>
    <property type="match status" value="1"/>
</dbReference>
<dbReference type="Gene3D" id="3.60.110.10">
    <property type="entry name" value="Carbon-nitrogen hydrolase"/>
    <property type="match status" value="1"/>
</dbReference>
<dbReference type="InterPro" id="IPR050345">
    <property type="entry name" value="Aliph_Amidase/BUP"/>
</dbReference>
<proteinExistence type="predicted"/>
<dbReference type="PANTHER" id="PTHR43674:SF16">
    <property type="entry name" value="CARBON-NITROGEN FAMILY, PUTATIVE (AFU_ORTHOLOGUE AFUA_5G02350)-RELATED"/>
    <property type="match status" value="1"/>
</dbReference>
<dbReference type="CDD" id="cd07197">
    <property type="entry name" value="nitrilase"/>
    <property type="match status" value="1"/>
</dbReference>
<evidence type="ECO:0000313" key="3">
    <source>
        <dbReference type="EMBL" id="ODN90158.1"/>
    </source>
</evidence>
<protein>
    <recommendedName>
        <fullName evidence="2">CN hydrolase domain-containing protein</fullName>
    </recommendedName>
</protein>
<gene>
    <name evidence="3" type="ORF">L198_06176</name>
</gene>
<dbReference type="SUPFAM" id="SSF56317">
    <property type="entry name" value="Carbon-nitrogen hydrolase"/>
    <property type="match status" value="1"/>
</dbReference>
<dbReference type="GO" id="GO:0016811">
    <property type="term" value="F:hydrolase activity, acting on carbon-nitrogen (but not peptide) bonds, in linear amides"/>
    <property type="evidence" value="ECO:0007669"/>
    <property type="project" value="TreeGrafter"/>
</dbReference>
<dbReference type="Pfam" id="PF00795">
    <property type="entry name" value="CN_hydrolase"/>
    <property type="match status" value="2"/>
</dbReference>
<dbReference type="RefSeq" id="XP_019029680.1">
    <property type="nucleotide sequence ID" value="XM_019178242.1"/>
</dbReference>
<evidence type="ECO:0000313" key="4">
    <source>
        <dbReference type="Proteomes" id="UP000094819"/>
    </source>
</evidence>
<feature type="domain" description="CN hydrolase" evidence="2">
    <location>
        <begin position="2"/>
        <end position="320"/>
    </location>
</feature>
<comment type="caution">
    <text evidence="3">The sequence shown here is derived from an EMBL/GenBank/DDBJ whole genome shotgun (WGS) entry which is preliminary data.</text>
</comment>
<sequence>MVRIALAQTNPLSAPPGVPSLEKPHSTSPFPSIDYNLADAVQCVEQAVKQSADVVVFPEYFLQGILNENRQYLTFASQYLLAFFQELAKEHKVALVGTVVHGSRSHAPFPQVNPFSHIPLRSGSSTSAEHSKITPAQLEWAKYLEQHPLSTEEGVEPVAKNTAFFIDDEGKAVGEYVKQNLWHPERSYLKPGVEPRQVFDTKWGKAGLLICWDMSHPAAAQDLANLGADIIFAPTYWMATDSEPLIHKHQHDPDYETTVVSALCLTRSFETETVFVMSNAGGDTREGFMGGSGVWAPLRGRVGGCGVGKEVKIVDVDVGVLKDARETYKIKEDWSRKNAT</sequence>
<organism evidence="3 4">
    <name type="scientific">Cryptococcus wingfieldii CBS 7118</name>
    <dbReference type="NCBI Taxonomy" id="1295528"/>
    <lineage>
        <taxon>Eukaryota</taxon>
        <taxon>Fungi</taxon>
        <taxon>Dikarya</taxon>
        <taxon>Basidiomycota</taxon>
        <taxon>Agaricomycotina</taxon>
        <taxon>Tremellomycetes</taxon>
        <taxon>Tremellales</taxon>
        <taxon>Cryptococcaceae</taxon>
        <taxon>Cryptococcus</taxon>
    </lineage>
</organism>
<accession>A0A1E3INP7</accession>
<dbReference type="AlphaFoldDB" id="A0A1E3INP7"/>
<keyword evidence="4" id="KW-1185">Reference proteome</keyword>
<dbReference type="GeneID" id="30195388"/>
<dbReference type="PANTHER" id="PTHR43674">
    <property type="entry name" value="NITRILASE C965.09-RELATED"/>
    <property type="match status" value="1"/>
</dbReference>
<dbReference type="Proteomes" id="UP000094819">
    <property type="component" value="Unassembled WGS sequence"/>
</dbReference>
<dbReference type="InterPro" id="IPR036526">
    <property type="entry name" value="C-N_Hydrolase_sf"/>
</dbReference>
<dbReference type="OrthoDB" id="412018at2759"/>
<dbReference type="EMBL" id="AWGH01000021">
    <property type="protein sequence ID" value="ODN90158.1"/>
    <property type="molecule type" value="Genomic_DNA"/>
</dbReference>
<dbReference type="InterPro" id="IPR003010">
    <property type="entry name" value="C-N_Hydrolase"/>
</dbReference>
<name>A0A1E3INP7_9TREE</name>
<reference evidence="3 4" key="1">
    <citation type="submission" date="2016-06" db="EMBL/GenBank/DDBJ databases">
        <title>Evolution of pathogenesis and genome organization in the Tremellales.</title>
        <authorList>
            <person name="Cuomo C."/>
            <person name="Litvintseva A."/>
            <person name="Heitman J."/>
            <person name="Chen Y."/>
            <person name="Sun S."/>
            <person name="Springer D."/>
            <person name="Dromer F."/>
            <person name="Young S."/>
            <person name="Zeng Q."/>
            <person name="Chapman S."/>
            <person name="Gujja S."/>
            <person name="Saif S."/>
            <person name="Birren B."/>
        </authorList>
    </citation>
    <scope>NUCLEOTIDE SEQUENCE [LARGE SCALE GENOMIC DNA]</scope>
    <source>
        <strain evidence="3 4">CBS 7118</strain>
    </source>
</reference>
<evidence type="ECO:0000256" key="1">
    <source>
        <dbReference type="ARBA" id="ARBA00022801"/>
    </source>
</evidence>
<evidence type="ECO:0000259" key="2">
    <source>
        <dbReference type="PROSITE" id="PS50263"/>
    </source>
</evidence>